<dbReference type="GO" id="GO:0030153">
    <property type="term" value="P:bacteriocin immunity"/>
    <property type="evidence" value="ECO:0007669"/>
    <property type="project" value="InterPro"/>
</dbReference>
<reference evidence="3" key="1">
    <citation type="submission" date="2018-10" db="EMBL/GenBank/DDBJ databases">
        <title>Schaedlerella arabinophila gen. nov. sp. nov., isolated from the mouse intestinal tract and comparative analysis with the genome of the closely related altered Schaedler flora strain ASF502.</title>
        <authorList>
            <person name="Miyake S."/>
            <person name="Soh M."/>
            <person name="Seedorf H."/>
        </authorList>
    </citation>
    <scope>NUCLEOTIDE SEQUENCE [LARGE SCALE GENOMIC DNA]</scope>
    <source>
        <strain evidence="3">DSM 106076</strain>
    </source>
</reference>
<dbReference type="InterPro" id="IPR009589">
    <property type="entry name" value="PH_YyaB-like"/>
</dbReference>
<proteinExistence type="predicted"/>
<evidence type="ECO:0000259" key="2">
    <source>
        <dbReference type="Pfam" id="PF06713"/>
    </source>
</evidence>
<keyword evidence="1" id="KW-1133">Transmembrane helix</keyword>
<name>A0A426DRE8_9FIRM</name>
<keyword evidence="1" id="KW-0812">Transmembrane</keyword>
<accession>A0A426DRE8</accession>
<feature type="transmembrane region" description="Helical" evidence="1">
    <location>
        <begin position="39"/>
        <end position="59"/>
    </location>
</feature>
<comment type="caution">
    <text evidence="3">The sequence shown here is derived from an EMBL/GenBank/DDBJ whole genome shotgun (WGS) entry which is preliminary data.</text>
</comment>
<evidence type="ECO:0000256" key="1">
    <source>
        <dbReference type="SAM" id="Phobius"/>
    </source>
</evidence>
<sequence>MVFKGKIGVWFWLVLIGGNLVAAYACFHEQLKVGEVLGVFFTFLLLNIICVPMVLWNYVQIDGEKLLFVLGFCKDSMKVEDIMEVYKTHNPIAAGALSLDRVCIRAKRQEWIVSVQDKEQLFHELKRRNPKIQIGRTACSR</sequence>
<dbReference type="AlphaFoldDB" id="A0A426DRE8"/>
<evidence type="ECO:0000313" key="3">
    <source>
        <dbReference type="EMBL" id="RRK35301.1"/>
    </source>
</evidence>
<feature type="domain" description="Uncharacterized protein YyaB-like PH" evidence="2">
    <location>
        <begin position="60"/>
        <end position="129"/>
    </location>
</feature>
<dbReference type="Pfam" id="PF06713">
    <property type="entry name" value="bPH_4"/>
    <property type="match status" value="1"/>
</dbReference>
<keyword evidence="1" id="KW-0472">Membrane</keyword>
<dbReference type="Proteomes" id="UP000274920">
    <property type="component" value="Unassembled WGS sequence"/>
</dbReference>
<evidence type="ECO:0000313" key="4">
    <source>
        <dbReference type="Proteomes" id="UP000274920"/>
    </source>
</evidence>
<protein>
    <recommendedName>
        <fullName evidence="2">Uncharacterized protein YyaB-like PH domain-containing protein</fullName>
    </recommendedName>
</protein>
<organism evidence="3 4">
    <name type="scientific">Schaedlerella arabinosiphila</name>
    <dbReference type="NCBI Taxonomy" id="2044587"/>
    <lineage>
        <taxon>Bacteria</taxon>
        <taxon>Bacillati</taxon>
        <taxon>Bacillota</taxon>
        <taxon>Clostridia</taxon>
        <taxon>Lachnospirales</taxon>
        <taxon>Lachnospiraceae</taxon>
        <taxon>Schaedlerella</taxon>
    </lineage>
</organism>
<keyword evidence="4" id="KW-1185">Reference proteome</keyword>
<dbReference type="EMBL" id="RHJS01000002">
    <property type="protein sequence ID" value="RRK35301.1"/>
    <property type="molecule type" value="Genomic_DNA"/>
</dbReference>
<dbReference type="PROSITE" id="PS51257">
    <property type="entry name" value="PROKAR_LIPOPROTEIN"/>
    <property type="match status" value="1"/>
</dbReference>
<gene>
    <name evidence="3" type="ORF">EBB54_11335</name>
</gene>